<protein>
    <submittedName>
        <fullName evidence="2">Response regulator</fullName>
    </submittedName>
</protein>
<dbReference type="SUPFAM" id="SSF52172">
    <property type="entry name" value="CheY-like"/>
    <property type="match status" value="1"/>
</dbReference>
<dbReference type="EMBL" id="SHLY01000003">
    <property type="protein sequence ID" value="TAA45987.1"/>
    <property type="molecule type" value="Genomic_DNA"/>
</dbReference>
<evidence type="ECO:0000259" key="1">
    <source>
        <dbReference type="Pfam" id="PF00072"/>
    </source>
</evidence>
<dbReference type="InterPro" id="IPR001789">
    <property type="entry name" value="Sig_transdc_resp-reg_receiver"/>
</dbReference>
<dbReference type="RefSeq" id="WP_130566903.1">
    <property type="nucleotide sequence ID" value="NZ_SHLY01000003.1"/>
</dbReference>
<evidence type="ECO:0000313" key="2">
    <source>
        <dbReference type="EMBL" id="TAA45987.1"/>
    </source>
</evidence>
<name>A0ABY1WPV6_9GAMM</name>
<evidence type="ECO:0000313" key="3">
    <source>
        <dbReference type="Proteomes" id="UP000292544"/>
    </source>
</evidence>
<proteinExistence type="predicted"/>
<keyword evidence="3" id="KW-1185">Reference proteome</keyword>
<dbReference type="Proteomes" id="UP000292544">
    <property type="component" value="Unassembled WGS sequence"/>
</dbReference>
<organism evidence="2 3">
    <name type="scientific">Corallincola spongiicola</name>
    <dbReference type="NCBI Taxonomy" id="2520508"/>
    <lineage>
        <taxon>Bacteria</taxon>
        <taxon>Pseudomonadati</taxon>
        <taxon>Pseudomonadota</taxon>
        <taxon>Gammaproteobacteria</taxon>
        <taxon>Alteromonadales</taxon>
        <taxon>Psychromonadaceae</taxon>
        <taxon>Corallincola</taxon>
    </lineage>
</organism>
<gene>
    <name evidence="2" type="ORF">EXY25_11615</name>
</gene>
<dbReference type="CDD" id="cd00156">
    <property type="entry name" value="REC"/>
    <property type="match status" value="1"/>
</dbReference>
<accession>A0ABY1WPV6</accession>
<reference evidence="3" key="1">
    <citation type="submission" date="2019-02" db="EMBL/GenBank/DDBJ databases">
        <title>Draft genome sequence of Muricauda sp. 176CP4-71.</title>
        <authorList>
            <person name="Park J.-S."/>
        </authorList>
    </citation>
    <scope>NUCLEOTIDE SEQUENCE [LARGE SCALE GENOMIC DNA]</scope>
    <source>
        <strain evidence="3">176GS2-150</strain>
    </source>
</reference>
<feature type="domain" description="Response regulatory" evidence="1">
    <location>
        <begin position="50"/>
        <end position="110"/>
    </location>
</feature>
<dbReference type="Pfam" id="PF00072">
    <property type="entry name" value="Response_reg"/>
    <property type="match status" value="1"/>
</dbReference>
<comment type="caution">
    <text evidence="2">The sequence shown here is derived from an EMBL/GenBank/DDBJ whole genome shotgun (WGS) entry which is preliminary data.</text>
</comment>
<dbReference type="InterPro" id="IPR011006">
    <property type="entry name" value="CheY-like_superfamily"/>
</dbReference>
<dbReference type="Gene3D" id="3.40.50.2300">
    <property type="match status" value="1"/>
</dbReference>
<sequence length="312" mass="36396">MKLKYNIVWIDDQISLVRGDRRTISTFFRSKEIELDLVSIEANAGSSLVDNEAFIKALESQELDFILIDFNMPDLNGSDVIEYIRKTLHDYHTPILFYTGDDPLDLANEINSKNTDGVEFIDGIFYCHRDNISDKFLKIVKSQLRNDERINSVRGMLMDRIGYVDHCILRALEHCKEDVLSGSRERVSNQIKARLRRKKTTLEDALENIDNWSYEEVVDFLKDNPRITDCHTRAESLREMLRTSQDFKHHGNILSDFYNRTERGDSLNNLRNIYAHEPCEAIEAVHTEENIKLIRMETKRHISNIETLLGIE</sequence>